<dbReference type="InterPro" id="IPR011701">
    <property type="entry name" value="MFS"/>
</dbReference>
<dbReference type="PANTHER" id="PTHR23528">
    <property type="match status" value="1"/>
</dbReference>
<evidence type="ECO:0000256" key="5">
    <source>
        <dbReference type="SAM" id="Phobius"/>
    </source>
</evidence>
<evidence type="ECO:0000313" key="8">
    <source>
        <dbReference type="Proteomes" id="UP001500707"/>
    </source>
</evidence>
<feature type="transmembrane region" description="Helical" evidence="5">
    <location>
        <begin position="361"/>
        <end position="380"/>
    </location>
</feature>
<name>A0ABP6X7A7_9ACTN</name>
<protein>
    <submittedName>
        <fullName evidence="7">MFS transporter</fullName>
    </submittedName>
</protein>
<evidence type="ECO:0000256" key="3">
    <source>
        <dbReference type="ARBA" id="ARBA00022989"/>
    </source>
</evidence>
<feature type="transmembrane region" description="Helical" evidence="5">
    <location>
        <begin position="277"/>
        <end position="295"/>
    </location>
</feature>
<comment type="caution">
    <text evidence="7">The sequence shown here is derived from an EMBL/GenBank/DDBJ whole genome shotgun (WGS) entry which is preliminary data.</text>
</comment>
<feature type="transmembrane region" description="Helical" evidence="5">
    <location>
        <begin position="44"/>
        <end position="64"/>
    </location>
</feature>
<gene>
    <name evidence="7" type="ORF">GCM10022295_49600</name>
</gene>
<dbReference type="SUPFAM" id="SSF103473">
    <property type="entry name" value="MFS general substrate transporter"/>
    <property type="match status" value="1"/>
</dbReference>
<feature type="domain" description="Major facilitator superfamily (MFS) profile" evidence="6">
    <location>
        <begin position="15"/>
        <end position="415"/>
    </location>
</feature>
<feature type="transmembrane region" description="Helical" evidence="5">
    <location>
        <begin position="237"/>
        <end position="257"/>
    </location>
</feature>
<keyword evidence="8" id="KW-1185">Reference proteome</keyword>
<organism evidence="7 8">
    <name type="scientific">Streptomyces osmaniensis</name>
    <dbReference type="NCBI Taxonomy" id="593134"/>
    <lineage>
        <taxon>Bacteria</taxon>
        <taxon>Bacillati</taxon>
        <taxon>Actinomycetota</taxon>
        <taxon>Actinomycetes</taxon>
        <taxon>Kitasatosporales</taxon>
        <taxon>Streptomycetaceae</taxon>
        <taxon>Streptomyces</taxon>
    </lineage>
</organism>
<evidence type="ECO:0000259" key="6">
    <source>
        <dbReference type="PROSITE" id="PS50850"/>
    </source>
</evidence>
<accession>A0ABP6X7A7</accession>
<feature type="transmembrane region" description="Helical" evidence="5">
    <location>
        <begin position="107"/>
        <end position="126"/>
    </location>
</feature>
<sequence>MTTTSAGQRSRTRSITFLVALAVFAQESTWNFYESQVPPLLREHIGSAAVVGVLMGMDNLLGIFVQPWIGNRSDRTRTAWGRRIPYLVVGMPIAAALFVVIPHTAASLPLLIAVMFAYALVANTFKPIAEALVPDFIAPERRSRANAVVKIATSLTAIVAALISIFLVDDHLNIAFAIPAAIMAVSIVVLGVTVRDSRSPAYQQVLAESDAEPADSRAPRVRDTFVEIVRDRDRSRLLLLAAILLFGSAWAASRSLITPYGMEALDMSRGDAGGLTLPSGVAFILAAYPAALFAERYGRLRAMAAGMSVFAAAMLLGTFLQTPMGATVALCVAAAGASSFLVNAVVVLWNLAPSARVFGTYAGMYTVSWASGGFLGPALVGGMVDINGWSLMLIDIAAIALLAIIVIARMGTLRRRSALALVK</sequence>
<reference evidence="8" key="1">
    <citation type="journal article" date="2019" name="Int. J. Syst. Evol. Microbiol.">
        <title>The Global Catalogue of Microorganisms (GCM) 10K type strain sequencing project: providing services to taxonomists for standard genome sequencing and annotation.</title>
        <authorList>
            <consortium name="The Broad Institute Genomics Platform"/>
            <consortium name="The Broad Institute Genome Sequencing Center for Infectious Disease"/>
            <person name="Wu L."/>
            <person name="Ma J."/>
        </authorList>
    </citation>
    <scope>NUCLEOTIDE SEQUENCE [LARGE SCALE GENOMIC DNA]</scope>
    <source>
        <strain evidence="8">JCM 17656</strain>
    </source>
</reference>
<dbReference type="EMBL" id="BAABCE010000009">
    <property type="protein sequence ID" value="GAA3561491.1"/>
    <property type="molecule type" value="Genomic_DNA"/>
</dbReference>
<feature type="transmembrane region" description="Helical" evidence="5">
    <location>
        <begin position="84"/>
        <end position="101"/>
    </location>
</feature>
<evidence type="ECO:0000256" key="4">
    <source>
        <dbReference type="ARBA" id="ARBA00023136"/>
    </source>
</evidence>
<dbReference type="Pfam" id="PF07690">
    <property type="entry name" value="MFS_1"/>
    <property type="match status" value="1"/>
</dbReference>
<feature type="transmembrane region" description="Helical" evidence="5">
    <location>
        <begin position="326"/>
        <end position="349"/>
    </location>
</feature>
<comment type="subcellular location">
    <subcellularLocation>
        <location evidence="1">Cell membrane</location>
        <topology evidence="1">Multi-pass membrane protein</topology>
    </subcellularLocation>
</comment>
<dbReference type="Proteomes" id="UP001500707">
    <property type="component" value="Unassembled WGS sequence"/>
</dbReference>
<keyword evidence="2 5" id="KW-0812">Transmembrane</keyword>
<keyword evidence="3 5" id="KW-1133">Transmembrane helix</keyword>
<evidence type="ECO:0000256" key="1">
    <source>
        <dbReference type="ARBA" id="ARBA00004651"/>
    </source>
</evidence>
<feature type="transmembrane region" description="Helical" evidence="5">
    <location>
        <begin position="386"/>
        <end position="408"/>
    </location>
</feature>
<keyword evidence="4 5" id="KW-0472">Membrane</keyword>
<feature type="transmembrane region" description="Helical" evidence="5">
    <location>
        <begin position="147"/>
        <end position="168"/>
    </location>
</feature>
<proteinExistence type="predicted"/>
<dbReference type="InterPro" id="IPR020846">
    <property type="entry name" value="MFS_dom"/>
</dbReference>
<dbReference type="RefSeq" id="WP_346183549.1">
    <property type="nucleotide sequence ID" value="NZ_BAABCE010000009.1"/>
</dbReference>
<evidence type="ECO:0000313" key="7">
    <source>
        <dbReference type="EMBL" id="GAA3561491.1"/>
    </source>
</evidence>
<evidence type="ECO:0000256" key="2">
    <source>
        <dbReference type="ARBA" id="ARBA00022692"/>
    </source>
</evidence>
<dbReference type="InterPro" id="IPR036259">
    <property type="entry name" value="MFS_trans_sf"/>
</dbReference>
<dbReference type="Gene3D" id="1.20.1250.20">
    <property type="entry name" value="MFS general substrate transporter like domains"/>
    <property type="match status" value="2"/>
</dbReference>
<feature type="transmembrane region" description="Helical" evidence="5">
    <location>
        <begin position="302"/>
        <end position="320"/>
    </location>
</feature>
<feature type="transmembrane region" description="Helical" evidence="5">
    <location>
        <begin position="174"/>
        <end position="194"/>
    </location>
</feature>
<dbReference type="PROSITE" id="PS50850">
    <property type="entry name" value="MFS"/>
    <property type="match status" value="1"/>
</dbReference>
<dbReference type="PANTHER" id="PTHR23528:SF1">
    <property type="entry name" value="MAJOR FACILITATOR SUPERFAMILY (MFS) PROFILE DOMAIN-CONTAINING PROTEIN"/>
    <property type="match status" value="1"/>
</dbReference>